<dbReference type="EMBL" id="BMMV01000018">
    <property type="protein sequence ID" value="GGK12974.1"/>
    <property type="molecule type" value="Genomic_DNA"/>
</dbReference>
<feature type="transmembrane region" description="Helical" evidence="1">
    <location>
        <begin position="43"/>
        <end position="65"/>
    </location>
</feature>
<proteinExistence type="predicted"/>
<protein>
    <submittedName>
        <fullName evidence="2">Uncharacterized protein</fullName>
    </submittedName>
</protein>
<dbReference type="Proteomes" id="UP000660265">
    <property type="component" value="Unassembled WGS sequence"/>
</dbReference>
<keyword evidence="1" id="KW-0472">Membrane</keyword>
<sequence length="73" mass="7904">MKAILGFVSFVLVASGVTGLLHQWIDWMPTFFGFSRFVVPDGYEVPGYAVMTLLGIAVGFLSGAAKKHMAVRP</sequence>
<name>A0ABQ2EL57_9ACTN</name>
<accession>A0ABQ2EL57</accession>
<keyword evidence="1" id="KW-1133">Transmembrane helix</keyword>
<evidence type="ECO:0000313" key="2">
    <source>
        <dbReference type="EMBL" id="GGK12974.1"/>
    </source>
</evidence>
<evidence type="ECO:0000256" key="1">
    <source>
        <dbReference type="SAM" id="Phobius"/>
    </source>
</evidence>
<organism evidence="2 3">
    <name type="scientific">Streptomyces camponoticapitis</name>
    <dbReference type="NCBI Taxonomy" id="1616125"/>
    <lineage>
        <taxon>Bacteria</taxon>
        <taxon>Bacillati</taxon>
        <taxon>Actinomycetota</taxon>
        <taxon>Actinomycetes</taxon>
        <taxon>Kitasatosporales</taxon>
        <taxon>Streptomycetaceae</taxon>
        <taxon>Streptomyces</taxon>
    </lineage>
</organism>
<comment type="caution">
    <text evidence="2">The sequence shown here is derived from an EMBL/GenBank/DDBJ whole genome shotgun (WGS) entry which is preliminary data.</text>
</comment>
<evidence type="ECO:0000313" key="3">
    <source>
        <dbReference type="Proteomes" id="UP000660265"/>
    </source>
</evidence>
<dbReference type="RefSeq" id="WP_189109894.1">
    <property type="nucleotide sequence ID" value="NZ_BMMV01000018.1"/>
</dbReference>
<gene>
    <name evidence="2" type="ORF">GCM10011583_51170</name>
</gene>
<keyword evidence="1" id="KW-0812">Transmembrane</keyword>
<keyword evidence="3" id="KW-1185">Reference proteome</keyword>
<reference evidence="3" key="1">
    <citation type="journal article" date="2019" name="Int. J. Syst. Evol. Microbiol.">
        <title>The Global Catalogue of Microorganisms (GCM) 10K type strain sequencing project: providing services to taxonomists for standard genome sequencing and annotation.</title>
        <authorList>
            <consortium name="The Broad Institute Genomics Platform"/>
            <consortium name="The Broad Institute Genome Sequencing Center for Infectious Disease"/>
            <person name="Wu L."/>
            <person name="Ma J."/>
        </authorList>
    </citation>
    <scope>NUCLEOTIDE SEQUENCE [LARGE SCALE GENOMIC DNA]</scope>
    <source>
        <strain evidence="3">CGMCC 4.7275</strain>
    </source>
</reference>